<evidence type="ECO:0000256" key="4">
    <source>
        <dbReference type="ARBA" id="ARBA00022729"/>
    </source>
</evidence>
<dbReference type="PANTHER" id="PTHR43649:SF34">
    <property type="entry name" value="ABC TRANSPORTER PERIPLASMIC-BINDING PROTEIN YCJN-RELATED"/>
    <property type="match status" value="1"/>
</dbReference>
<protein>
    <submittedName>
        <fullName evidence="6">ABC transporter substrate-binding protein</fullName>
    </submittedName>
    <submittedName>
        <fullName evidence="5">Extracellular solute-binding protein</fullName>
    </submittedName>
</protein>
<keyword evidence="3" id="KW-0813">Transport</keyword>
<dbReference type="Pfam" id="PF13416">
    <property type="entry name" value="SBP_bac_8"/>
    <property type="match status" value="1"/>
</dbReference>
<evidence type="ECO:0000313" key="6">
    <source>
        <dbReference type="EMBL" id="PHO17728.1"/>
    </source>
</evidence>
<dbReference type="EMBL" id="NXFY01000013">
    <property type="protein sequence ID" value="PHO17728.1"/>
    <property type="molecule type" value="Genomic_DNA"/>
</dbReference>
<evidence type="ECO:0000256" key="1">
    <source>
        <dbReference type="ARBA" id="ARBA00004418"/>
    </source>
</evidence>
<keyword evidence="4" id="KW-0732">Signal</keyword>
<dbReference type="Proteomes" id="UP000221222">
    <property type="component" value="Unassembled WGS sequence"/>
</dbReference>
<dbReference type="Proteomes" id="UP000262712">
    <property type="component" value="Chromosome"/>
</dbReference>
<dbReference type="GO" id="GO:0042597">
    <property type="term" value="C:periplasmic space"/>
    <property type="evidence" value="ECO:0007669"/>
    <property type="project" value="UniProtKB-SubCell"/>
</dbReference>
<dbReference type="EMBL" id="CP032098">
    <property type="protein sequence ID" value="AXX92287.1"/>
    <property type="molecule type" value="Genomic_DNA"/>
</dbReference>
<keyword evidence="7" id="KW-1185">Reference proteome</keyword>
<comment type="similarity">
    <text evidence="2">Belongs to the bacterial solute-binding protein 1 family.</text>
</comment>
<evidence type="ECO:0000313" key="8">
    <source>
        <dbReference type="Proteomes" id="UP000262712"/>
    </source>
</evidence>
<dbReference type="RefSeq" id="WP_099342786.1">
    <property type="nucleotide sequence ID" value="NZ_CP032098.1"/>
</dbReference>
<accession>A0A2G1DGU5</accession>
<dbReference type="KEGG" id="amol:AMOL_1311"/>
<sequence>MRVIKIFFLIFITIFFNSCNNENSTDKTKEQIITVLVPHLGGLISDPVKIEAKKIQKNKDVIIRVVTPSWDDTVSEIKESLTDPNINYDVFFLFSSWAGSILSNNSALEIPKWAKDKIHWDDVLPIYKKYIYSWNNKCYFLPYDGDNVIIYYRKDILENKEYQKKFKQIYHYDLKVPNTWQEYTNIAQFFNGWDWDNDGKIEHGLIGSRISNYGTMLLFFARAAAYAKYPEDNAFYFDINTMKPRINNPAFVKALKEYVNIMQYAPKEIINYSPFEVRQSFIAGDVALAIDWGDIGIMANNAKESVIKNKIGYAVLPGSNSVYNSKKQKWEKRFNKVTALTGNWIIVVNKNSKNKKLALDFATHMSSKELTQKLISKGWSGVNPSRVSHFYPTSYEEWNKSGFSKDEAIKYLKTIEKSLSNKNIITDIRIPGAELYYDALNIYLHKAIIKELSAQQALDIVYKQWEQITNKLGREKQIKLYKESINE</sequence>
<evidence type="ECO:0000256" key="3">
    <source>
        <dbReference type="ARBA" id="ARBA00022448"/>
    </source>
</evidence>
<dbReference type="PANTHER" id="PTHR43649">
    <property type="entry name" value="ARABINOSE-BINDING PROTEIN-RELATED"/>
    <property type="match status" value="1"/>
</dbReference>
<reference evidence="5 8" key="2">
    <citation type="submission" date="2018-08" db="EMBL/GenBank/DDBJ databases">
        <title>Complete genome of the Arcobacter molluscorum type strain LMG 25693.</title>
        <authorList>
            <person name="Miller W.G."/>
            <person name="Yee E."/>
            <person name="Bono J.L."/>
        </authorList>
    </citation>
    <scope>NUCLEOTIDE SEQUENCE [LARGE SCALE GENOMIC DNA]</scope>
    <source>
        <strain evidence="5 8">CECT 7696</strain>
    </source>
</reference>
<evidence type="ECO:0000313" key="5">
    <source>
        <dbReference type="EMBL" id="AXX92287.1"/>
    </source>
</evidence>
<dbReference type="Gene3D" id="3.40.190.10">
    <property type="entry name" value="Periplasmic binding protein-like II"/>
    <property type="match status" value="2"/>
</dbReference>
<dbReference type="InterPro" id="IPR050490">
    <property type="entry name" value="Bact_solute-bd_prot1"/>
</dbReference>
<dbReference type="AlphaFoldDB" id="A0A2G1DGU5"/>
<dbReference type="SUPFAM" id="SSF53850">
    <property type="entry name" value="Periplasmic binding protein-like II"/>
    <property type="match status" value="1"/>
</dbReference>
<evidence type="ECO:0000313" key="7">
    <source>
        <dbReference type="Proteomes" id="UP000221222"/>
    </source>
</evidence>
<comment type="subcellular location">
    <subcellularLocation>
        <location evidence="1">Periplasm</location>
    </subcellularLocation>
</comment>
<proteinExistence type="inferred from homology"/>
<gene>
    <name evidence="5" type="ORF">AMOL_1311</name>
    <name evidence="6" type="ORF">CPU12_09035</name>
</gene>
<name>A0A2G1DGU5_9BACT</name>
<evidence type="ECO:0000256" key="2">
    <source>
        <dbReference type="ARBA" id="ARBA00008520"/>
    </source>
</evidence>
<organism evidence="6 7">
    <name type="scientific">Malaciobacter molluscorum LMG 25693</name>
    <dbReference type="NCBI Taxonomy" id="870501"/>
    <lineage>
        <taxon>Bacteria</taxon>
        <taxon>Pseudomonadati</taxon>
        <taxon>Campylobacterota</taxon>
        <taxon>Epsilonproteobacteria</taxon>
        <taxon>Campylobacterales</taxon>
        <taxon>Arcobacteraceae</taxon>
        <taxon>Malaciobacter</taxon>
    </lineage>
</organism>
<dbReference type="InterPro" id="IPR006059">
    <property type="entry name" value="SBP"/>
</dbReference>
<reference evidence="6 7" key="1">
    <citation type="submission" date="2017-09" db="EMBL/GenBank/DDBJ databases">
        <title>Arcobacter canalis sp. nov., a new species isolated from a water canal contaminated with urban sewage.</title>
        <authorList>
            <person name="Perez-Cataluna A."/>
            <person name="Salas-Masso N."/>
            <person name="Figueras M.J."/>
        </authorList>
    </citation>
    <scope>NUCLEOTIDE SEQUENCE [LARGE SCALE GENOMIC DNA]</scope>
    <source>
        <strain evidence="6 7">F98-3</strain>
    </source>
</reference>